<comment type="caution">
    <text evidence="2">The sequence shown here is derived from an EMBL/GenBank/DDBJ whole genome shotgun (WGS) entry which is preliminary data.</text>
</comment>
<keyword evidence="1" id="KW-0812">Transmembrane</keyword>
<protein>
    <submittedName>
        <fullName evidence="2">Uncharacterized protein</fullName>
    </submittedName>
</protein>
<keyword evidence="1" id="KW-1133">Transmembrane helix</keyword>
<gene>
    <name evidence="2" type="ORF">GM51_8835</name>
</gene>
<reference evidence="2" key="1">
    <citation type="submission" date="2014-06" db="EMBL/GenBank/DDBJ databases">
        <title>Key roles for freshwater Actinobacteria revealed by deep metagenomic sequencing.</title>
        <authorList>
            <person name="Ghai R."/>
            <person name="Mizuno C.M."/>
            <person name="Picazo A."/>
            <person name="Camacho A."/>
            <person name="Rodriguez-Valera F."/>
        </authorList>
    </citation>
    <scope>NUCLEOTIDE SEQUENCE</scope>
</reference>
<dbReference type="Pfam" id="PF19684">
    <property type="entry name" value="DUF6186"/>
    <property type="match status" value="1"/>
</dbReference>
<dbReference type="AlphaFoldDB" id="A0A094Q487"/>
<feature type="transmembrane region" description="Helical" evidence="1">
    <location>
        <begin position="6"/>
        <end position="24"/>
    </location>
</feature>
<evidence type="ECO:0000313" key="2">
    <source>
        <dbReference type="EMBL" id="KGA18202.1"/>
    </source>
</evidence>
<accession>A0A094Q487</accession>
<sequence>MTRNIAIAVYLVIVAGMILADLIARSRPDRLAPVDDMLEKVMTSRTARVGIIAAWWWFGWHFIFATTVDPMVVNP</sequence>
<dbReference type="InterPro" id="IPR046177">
    <property type="entry name" value="DUF6186"/>
</dbReference>
<name>A0A094Q487_9ZZZZ</name>
<proteinExistence type="predicted"/>
<feature type="transmembrane region" description="Helical" evidence="1">
    <location>
        <begin position="45"/>
        <end position="65"/>
    </location>
</feature>
<organism evidence="2">
    <name type="scientific">freshwater metagenome</name>
    <dbReference type="NCBI Taxonomy" id="449393"/>
    <lineage>
        <taxon>unclassified sequences</taxon>
        <taxon>metagenomes</taxon>
        <taxon>ecological metagenomes</taxon>
    </lineage>
</organism>
<dbReference type="EMBL" id="JNSL01000047">
    <property type="protein sequence ID" value="KGA18202.1"/>
    <property type="molecule type" value="Genomic_DNA"/>
</dbReference>
<evidence type="ECO:0000256" key="1">
    <source>
        <dbReference type="SAM" id="Phobius"/>
    </source>
</evidence>
<keyword evidence="1" id="KW-0472">Membrane</keyword>